<proteinExistence type="predicted"/>
<feature type="domain" description="CBS" evidence="3">
    <location>
        <begin position="9"/>
        <end position="66"/>
    </location>
</feature>
<dbReference type="SUPFAM" id="SSF54631">
    <property type="entry name" value="CBS-domain pair"/>
    <property type="match status" value="1"/>
</dbReference>
<reference evidence="5" key="1">
    <citation type="journal article" date="2019" name="Int. J. Syst. Evol. Microbiol.">
        <title>The Global Catalogue of Microorganisms (GCM) 10K type strain sequencing project: providing services to taxonomists for standard genome sequencing and annotation.</title>
        <authorList>
            <consortium name="The Broad Institute Genomics Platform"/>
            <consortium name="The Broad Institute Genome Sequencing Center for Infectious Disease"/>
            <person name="Wu L."/>
            <person name="Ma J."/>
        </authorList>
    </citation>
    <scope>NUCLEOTIDE SEQUENCE [LARGE SCALE GENOMIC DNA]</scope>
    <source>
        <strain evidence="5">CCUG 49339</strain>
    </source>
</reference>
<dbReference type="InterPro" id="IPR046342">
    <property type="entry name" value="CBS_dom_sf"/>
</dbReference>
<gene>
    <name evidence="4" type="ORF">ACFSCX_20965</name>
</gene>
<protein>
    <submittedName>
        <fullName evidence="4">CBS domain-containing protein</fullName>
    </submittedName>
</protein>
<dbReference type="Proteomes" id="UP001597214">
    <property type="component" value="Unassembled WGS sequence"/>
</dbReference>
<dbReference type="EMBL" id="JBHUEM010000052">
    <property type="protein sequence ID" value="MFD1738988.1"/>
    <property type="molecule type" value="Genomic_DNA"/>
</dbReference>
<keyword evidence="1 2" id="KW-0129">CBS domain</keyword>
<dbReference type="Gene3D" id="3.10.580.10">
    <property type="entry name" value="CBS-domain"/>
    <property type="match status" value="1"/>
</dbReference>
<dbReference type="PROSITE" id="PS51371">
    <property type="entry name" value="CBS"/>
    <property type="match status" value="2"/>
</dbReference>
<dbReference type="SMART" id="SM00116">
    <property type="entry name" value="CBS"/>
    <property type="match status" value="2"/>
</dbReference>
<sequence length="143" mass="15443">MVNLIRDIMTENVATVSSSQTIKEAAELMSQYNVGSIPVVENGQVIGMVTDRDITIRSTAQGLGSSTPVSQVMTTAIVQGNPYMNIEEAASLMAQKQIRRLPIVENNQLVGMVALGDIATNEMFDEEAEEALTNISIPSQPQM</sequence>
<dbReference type="InterPro" id="IPR051257">
    <property type="entry name" value="Diverse_CBS-Domain"/>
</dbReference>
<keyword evidence="5" id="KW-1185">Reference proteome</keyword>
<evidence type="ECO:0000313" key="4">
    <source>
        <dbReference type="EMBL" id="MFD1738988.1"/>
    </source>
</evidence>
<dbReference type="Pfam" id="PF00571">
    <property type="entry name" value="CBS"/>
    <property type="match status" value="2"/>
</dbReference>
<evidence type="ECO:0000256" key="2">
    <source>
        <dbReference type="PROSITE-ProRule" id="PRU00703"/>
    </source>
</evidence>
<dbReference type="PANTHER" id="PTHR43080:SF2">
    <property type="entry name" value="CBS DOMAIN-CONTAINING PROTEIN"/>
    <property type="match status" value="1"/>
</dbReference>
<evidence type="ECO:0000259" key="3">
    <source>
        <dbReference type="PROSITE" id="PS51371"/>
    </source>
</evidence>
<name>A0ABW4LXS6_9BACI</name>
<feature type="domain" description="CBS" evidence="3">
    <location>
        <begin position="73"/>
        <end position="129"/>
    </location>
</feature>
<dbReference type="CDD" id="cd04622">
    <property type="entry name" value="CBS_pair_HRP1_like"/>
    <property type="match status" value="1"/>
</dbReference>
<comment type="caution">
    <text evidence="4">The sequence shown here is derived from an EMBL/GenBank/DDBJ whole genome shotgun (WGS) entry which is preliminary data.</text>
</comment>
<evidence type="ECO:0000313" key="5">
    <source>
        <dbReference type="Proteomes" id="UP001597214"/>
    </source>
</evidence>
<dbReference type="InterPro" id="IPR000644">
    <property type="entry name" value="CBS_dom"/>
</dbReference>
<accession>A0ABW4LXS6</accession>
<dbReference type="RefSeq" id="WP_377930214.1">
    <property type="nucleotide sequence ID" value="NZ_JBHUEM010000052.1"/>
</dbReference>
<organism evidence="4 5">
    <name type="scientific">Bacillus salitolerans</name>
    <dbReference type="NCBI Taxonomy" id="1437434"/>
    <lineage>
        <taxon>Bacteria</taxon>
        <taxon>Bacillati</taxon>
        <taxon>Bacillota</taxon>
        <taxon>Bacilli</taxon>
        <taxon>Bacillales</taxon>
        <taxon>Bacillaceae</taxon>
        <taxon>Bacillus</taxon>
    </lineage>
</organism>
<evidence type="ECO:0000256" key="1">
    <source>
        <dbReference type="ARBA" id="ARBA00023122"/>
    </source>
</evidence>
<dbReference type="PANTHER" id="PTHR43080">
    <property type="entry name" value="CBS DOMAIN-CONTAINING PROTEIN CBSX3, MITOCHONDRIAL"/>
    <property type="match status" value="1"/>
</dbReference>